<evidence type="ECO:0000313" key="3">
    <source>
        <dbReference type="EMBL" id="GIE47417.1"/>
    </source>
</evidence>
<evidence type="ECO:0008006" key="5">
    <source>
        <dbReference type="Google" id="ProtNLM"/>
    </source>
</evidence>
<feature type="transmembrane region" description="Helical" evidence="2">
    <location>
        <begin position="173"/>
        <end position="190"/>
    </location>
</feature>
<organism evidence="3 4">
    <name type="scientific">Actinoplanes nipponensis</name>
    <dbReference type="NCBI Taxonomy" id="135950"/>
    <lineage>
        <taxon>Bacteria</taxon>
        <taxon>Bacillati</taxon>
        <taxon>Actinomycetota</taxon>
        <taxon>Actinomycetes</taxon>
        <taxon>Micromonosporales</taxon>
        <taxon>Micromonosporaceae</taxon>
        <taxon>Actinoplanes</taxon>
    </lineage>
</organism>
<feature type="transmembrane region" description="Helical" evidence="2">
    <location>
        <begin position="338"/>
        <end position="359"/>
    </location>
</feature>
<evidence type="ECO:0000256" key="2">
    <source>
        <dbReference type="SAM" id="Phobius"/>
    </source>
</evidence>
<feature type="transmembrane region" description="Helical" evidence="2">
    <location>
        <begin position="80"/>
        <end position="98"/>
    </location>
</feature>
<feature type="transmembrane region" description="Helical" evidence="2">
    <location>
        <begin position="110"/>
        <end position="130"/>
    </location>
</feature>
<reference evidence="3" key="1">
    <citation type="submission" date="2021-01" db="EMBL/GenBank/DDBJ databases">
        <title>Whole genome shotgun sequence of Actinoplanes nipponensis NBRC 14063.</title>
        <authorList>
            <person name="Komaki H."/>
            <person name="Tamura T."/>
        </authorList>
    </citation>
    <scope>NUCLEOTIDE SEQUENCE</scope>
    <source>
        <strain evidence="3">NBRC 14063</strain>
    </source>
</reference>
<feature type="transmembrane region" description="Helical" evidence="2">
    <location>
        <begin position="507"/>
        <end position="527"/>
    </location>
</feature>
<feature type="transmembrane region" description="Helical" evidence="2">
    <location>
        <begin position="231"/>
        <end position="249"/>
    </location>
</feature>
<feature type="transmembrane region" description="Helical" evidence="2">
    <location>
        <begin position="296"/>
        <end position="318"/>
    </location>
</feature>
<keyword evidence="2" id="KW-1133">Transmembrane helix</keyword>
<comment type="caution">
    <text evidence="3">The sequence shown here is derived from an EMBL/GenBank/DDBJ whole genome shotgun (WGS) entry which is preliminary data.</text>
</comment>
<keyword evidence="4" id="KW-1185">Reference proteome</keyword>
<sequence length="808" mass="86329">MSGCVDQGRTGWTELRVHGVSGTPPERMLQHAHVELVAGDDNAAFYRRGYDSPLVSADDDRQRVEAYCWGGLTAGAGARALWLLLTPFMLANLAFFALPAQGRTGGRTRAVAEGLVRLFALSVTVSFMLVPVQLAMDLVGWQCVRPAGRDCTAGTTWLGFLAWGWLDAPGRRLAVTALAPLLVVALLWWLGRSTWQRLERATVPGAAPAEASLTPLEDRRMWNGAEPVRKLRAVHLAAALAVVGVFLAAPRDDLAGAVVVVILLAALGLAAVLACRPATSRRARPGPRHDGTSPAIRFDAFTAFALVVGVVVAAAVVLDVFVGPGAMRRAPSLPGLAGAVQGLATAQLAALLVTAVVLIRLNRQAPHEGGVEPVPDRAGQAYEDRPAWRGLAAAALMMVAVALVGELAAGAGIRVADLLGTPTTASVNSSAFLVPGGYFSVAAVTAVLALVLLPAIGVGWWQLSRRAKRFDNDVSEVYEDGGARPERRRQIAKVWARAEIGDVAQRVAGWLLAITAAVLTAGQVMFWLDPGWLLGHARWLVNLGTFLVVGFVLLTLYAGHRAYRDATFRRTVGVLWDVGTFWPRAAHPLAPPCYTERTVPDLMTRIGYLGDRARGGKVLLSCHSQGTVIGAAVIMQLTYDESASVAFLTYGSPLRRLYCRFFPHYFNVGALNRTGAFLLGCAHEDTPRDQRPWRNLHRRSDPIGGPLLVSYPPTVPGAGEPARPVPAGDNGDIDRQLIDPRFDRPDGDTCDPAPCGHSNYFADPAFADAARKVRELRDAHPRDPGGCAHGSGRPDARPLAGNAPPGRR</sequence>
<feature type="compositionally biased region" description="Basic and acidic residues" evidence="1">
    <location>
        <begin position="772"/>
        <end position="783"/>
    </location>
</feature>
<evidence type="ECO:0000256" key="1">
    <source>
        <dbReference type="SAM" id="MobiDB-lite"/>
    </source>
</evidence>
<dbReference type="AlphaFoldDB" id="A0A919JD69"/>
<name>A0A919JD69_9ACTN</name>
<feature type="region of interest" description="Disordered" evidence="1">
    <location>
        <begin position="772"/>
        <end position="808"/>
    </location>
</feature>
<accession>A0A919JD69</accession>
<dbReference type="Proteomes" id="UP000647172">
    <property type="component" value="Unassembled WGS sequence"/>
</dbReference>
<evidence type="ECO:0000313" key="4">
    <source>
        <dbReference type="Proteomes" id="UP000647172"/>
    </source>
</evidence>
<protein>
    <recommendedName>
        <fullName evidence="5">Integral membrane protein</fullName>
    </recommendedName>
</protein>
<feature type="transmembrane region" description="Helical" evidence="2">
    <location>
        <begin position="539"/>
        <end position="559"/>
    </location>
</feature>
<feature type="transmembrane region" description="Helical" evidence="2">
    <location>
        <begin position="391"/>
        <end position="416"/>
    </location>
</feature>
<feature type="transmembrane region" description="Helical" evidence="2">
    <location>
        <begin position="255"/>
        <end position="275"/>
    </location>
</feature>
<dbReference type="RefSeq" id="WP_203765455.1">
    <property type="nucleotide sequence ID" value="NZ_BAAAYJ010000076.1"/>
</dbReference>
<gene>
    <name evidence="3" type="ORF">Ani05nite_09510</name>
</gene>
<keyword evidence="2" id="KW-0812">Transmembrane</keyword>
<proteinExistence type="predicted"/>
<dbReference type="EMBL" id="BOMQ01000011">
    <property type="protein sequence ID" value="GIE47417.1"/>
    <property type="molecule type" value="Genomic_DNA"/>
</dbReference>
<keyword evidence="2" id="KW-0472">Membrane</keyword>
<feature type="transmembrane region" description="Helical" evidence="2">
    <location>
        <begin position="436"/>
        <end position="461"/>
    </location>
</feature>